<feature type="transmembrane region" description="Helical" evidence="1">
    <location>
        <begin position="6"/>
        <end position="25"/>
    </location>
</feature>
<keyword evidence="1" id="KW-1133">Transmembrane helix</keyword>
<proteinExistence type="predicted"/>
<dbReference type="GO" id="GO:0016020">
    <property type="term" value="C:membrane"/>
    <property type="evidence" value="ECO:0007669"/>
    <property type="project" value="TreeGrafter"/>
</dbReference>
<keyword evidence="3" id="KW-1185">Reference proteome</keyword>
<feature type="transmembrane region" description="Helical" evidence="1">
    <location>
        <begin position="106"/>
        <end position="131"/>
    </location>
</feature>
<dbReference type="Gene3D" id="1.20.120.1630">
    <property type="match status" value="1"/>
</dbReference>
<dbReference type="PANTHER" id="PTHR32251:SF23">
    <property type="entry name" value="3-OXO-5-ALPHA-STEROID 4-DEHYDROGENASE (DUF1295)"/>
    <property type="match status" value="1"/>
</dbReference>
<dbReference type="EMBL" id="RCUY01000002">
    <property type="protein sequence ID" value="RLP83665.1"/>
    <property type="molecule type" value="Genomic_DNA"/>
</dbReference>
<feature type="transmembrane region" description="Helical" evidence="1">
    <location>
        <begin position="143"/>
        <end position="161"/>
    </location>
</feature>
<evidence type="ECO:0000313" key="3">
    <source>
        <dbReference type="Proteomes" id="UP000269438"/>
    </source>
</evidence>
<protein>
    <submittedName>
        <fullName evidence="2">DUF1295 domain-containing protein</fullName>
    </submittedName>
</protein>
<sequence length="270" mass="30394">MTAINPLLVSILIFAFVAVLSWAVTARRGSSAWLDRLWSILPIIYGWVFAAAAGLADPRLNMLAILVTAWGVRLTFNYARKGGYKRGAEDYRWGTVRNRLNRTQWFFFHALFISVYQQALLLLLVLPAWTAYEHRAPLGWSDWLFAAVFLLLLVGEGTADGQQWRFQQRKKDAVAAGQPLADGFISTGLFRLSRHPNLFCEIMMWWVFYVLGAIAVGEPFSWTILGTVLLTAQSIGSTVMAESISGAKYPGYAAYRARTSRLLPWPPRAR</sequence>
<evidence type="ECO:0000256" key="1">
    <source>
        <dbReference type="SAM" id="Phobius"/>
    </source>
</evidence>
<accession>A0A3L7AUG5</accession>
<feature type="transmembrane region" description="Helical" evidence="1">
    <location>
        <begin position="37"/>
        <end position="56"/>
    </location>
</feature>
<dbReference type="RefSeq" id="WP_121687335.1">
    <property type="nucleotide sequence ID" value="NZ_RCUY01000002.1"/>
</dbReference>
<keyword evidence="1" id="KW-0472">Membrane</keyword>
<keyword evidence="1" id="KW-0812">Transmembrane</keyword>
<dbReference type="Pfam" id="PF06966">
    <property type="entry name" value="DUF1295"/>
    <property type="match status" value="1"/>
</dbReference>
<comment type="caution">
    <text evidence="2">The sequence shown here is derived from an EMBL/GenBank/DDBJ whole genome shotgun (WGS) entry which is preliminary data.</text>
</comment>
<organism evidence="2 3">
    <name type="scientific">Mycetocola lacteus</name>
    <dbReference type="NCBI Taxonomy" id="76637"/>
    <lineage>
        <taxon>Bacteria</taxon>
        <taxon>Bacillati</taxon>
        <taxon>Actinomycetota</taxon>
        <taxon>Actinomycetes</taxon>
        <taxon>Micrococcales</taxon>
        <taxon>Microbacteriaceae</taxon>
        <taxon>Mycetocola</taxon>
    </lineage>
</organism>
<dbReference type="AlphaFoldDB" id="A0A3L7AUG5"/>
<dbReference type="Proteomes" id="UP000269438">
    <property type="component" value="Unassembled WGS sequence"/>
</dbReference>
<evidence type="ECO:0000313" key="2">
    <source>
        <dbReference type="EMBL" id="RLP83665.1"/>
    </source>
</evidence>
<reference evidence="2 3" key="1">
    <citation type="submission" date="2018-10" db="EMBL/GenBank/DDBJ databases">
        <authorList>
            <person name="Li J."/>
        </authorList>
    </citation>
    <scope>NUCLEOTIDE SEQUENCE [LARGE SCALE GENOMIC DNA]</scope>
    <source>
        <strain evidence="2 3">JCM 11654</strain>
    </source>
</reference>
<dbReference type="OrthoDB" id="9779233at2"/>
<gene>
    <name evidence="2" type="ORF">D9V34_02275</name>
</gene>
<name>A0A3L7AUG5_9MICO</name>
<dbReference type="PANTHER" id="PTHR32251">
    <property type="entry name" value="3-OXO-5-ALPHA-STEROID 4-DEHYDROGENASE"/>
    <property type="match status" value="1"/>
</dbReference>
<feature type="transmembrane region" description="Helical" evidence="1">
    <location>
        <begin position="198"/>
        <end position="216"/>
    </location>
</feature>
<dbReference type="InterPro" id="IPR010721">
    <property type="entry name" value="UstE-like"/>
</dbReference>